<dbReference type="SUPFAM" id="SSF55447">
    <property type="entry name" value="CO dehydrogenase flavoprotein C-terminal domain-like"/>
    <property type="match status" value="1"/>
</dbReference>
<dbReference type="PROSITE" id="PS51387">
    <property type="entry name" value="FAD_PCMH"/>
    <property type="match status" value="1"/>
</dbReference>
<reference evidence="3" key="1">
    <citation type="submission" date="2016-10" db="EMBL/GenBank/DDBJ databases">
        <authorList>
            <person name="Varghese N."/>
            <person name="Submissions S."/>
        </authorList>
    </citation>
    <scope>NUCLEOTIDE SEQUENCE [LARGE SCALE GENOMIC DNA]</scope>
    <source>
        <strain evidence="3">DSM 3384</strain>
    </source>
</reference>
<dbReference type="InterPro" id="IPR016169">
    <property type="entry name" value="FAD-bd_PCMH_sub2"/>
</dbReference>
<evidence type="ECO:0000313" key="3">
    <source>
        <dbReference type="Proteomes" id="UP000199608"/>
    </source>
</evidence>
<dbReference type="PANTHER" id="PTHR42659">
    <property type="entry name" value="XANTHINE DEHYDROGENASE SUBUNIT C-RELATED"/>
    <property type="match status" value="1"/>
</dbReference>
<keyword evidence="3" id="KW-1185">Reference proteome</keyword>
<dbReference type="GO" id="GO:0016491">
    <property type="term" value="F:oxidoreductase activity"/>
    <property type="evidence" value="ECO:0007669"/>
    <property type="project" value="InterPro"/>
</dbReference>
<evidence type="ECO:0000313" key="2">
    <source>
        <dbReference type="EMBL" id="SDU22594.1"/>
    </source>
</evidence>
<dbReference type="Gene3D" id="3.30.465.10">
    <property type="match status" value="1"/>
</dbReference>
<dbReference type="PANTHER" id="PTHR42659:SF9">
    <property type="entry name" value="XANTHINE DEHYDROGENASE FAD-BINDING SUBUNIT XDHB-RELATED"/>
    <property type="match status" value="1"/>
</dbReference>
<dbReference type="InterPro" id="IPR002346">
    <property type="entry name" value="Mopterin_DH_FAD-bd"/>
</dbReference>
<dbReference type="GO" id="GO:0071949">
    <property type="term" value="F:FAD binding"/>
    <property type="evidence" value="ECO:0007669"/>
    <property type="project" value="InterPro"/>
</dbReference>
<dbReference type="Pfam" id="PF03450">
    <property type="entry name" value="CO_deh_flav_C"/>
    <property type="match status" value="1"/>
</dbReference>
<evidence type="ECO:0000259" key="1">
    <source>
        <dbReference type="PROSITE" id="PS51387"/>
    </source>
</evidence>
<dbReference type="SMART" id="SM01092">
    <property type="entry name" value="CO_deh_flav_C"/>
    <property type="match status" value="1"/>
</dbReference>
<dbReference type="InterPro" id="IPR036318">
    <property type="entry name" value="FAD-bd_PCMH-like_sf"/>
</dbReference>
<dbReference type="Proteomes" id="UP000199608">
    <property type="component" value="Unassembled WGS sequence"/>
</dbReference>
<dbReference type="Gene3D" id="3.30.390.50">
    <property type="entry name" value="CO dehydrogenase flavoprotein, C-terminal domain"/>
    <property type="match status" value="1"/>
</dbReference>
<feature type="domain" description="FAD-binding PCMH-type" evidence="1">
    <location>
        <begin position="1"/>
        <end position="163"/>
    </location>
</feature>
<dbReference type="SUPFAM" id="SSF56176">
    <property type="entry name" value="FAD-binding/transporter-associated domain-like"/>
    <property type="match status" value="1"/>
</dbReference>
<accession>A0A1H2GSN5</accession>
<dbReference type="RefSeq" id="WP_092233824.1">
    <property type="nucleotide sequence ID" value="NZ_FNLL01000005.1"/>
</dbReference>
<name>A0A1H2GSN5_9BACT</name>
<dbReference type="AlphaFoldDB" id="A0A1H2GSN5"/>
<organism evidence="2 3">
    <name type="scientific">Desulfobacula phenolica</name>
    <dbReference type="NCBI Taxonomy" id="90732"/>
    <lineage>
        <taxon>Bacteria</taxon>
        <taxon>Pseudomonadati</taxon>
        <taxon>Thermodesulfobacteriota</taxon>
        <taxon>Desulfobacteria</taxon>
        <taxon>Desulfobacterales</taxon>
        <taxon>Desulfobacteraceae</taxon>
        <taxon>Desulfobacula</taxon>
    </lineage>
</organism>
<dbReference type="InterPro" id="IPR005107">
    <property type="entry name" value="CO_DH_flav_C"/>
</dbReference>
<dbReference type="InterPro" id="IPR051312">
    <property type="entry name" value="Diverse_Substr_Oxidored"/>
</dbReference>
<dbReference type="Pfam" id="PF00941">
    <property type="entry name" value="FAD_binding_5"/>
    <property type="match status" value="1"/>
</dbReference>
<dbReference type="EMBL" id="FNLL01000005">
    <property type="protein sequence ID" value="SDU22594.1"/>
    <property type="molecule type" value="Genomic_DNA"/>
</dbReference>
<dbReference type="InterPro" id="IPR036683">
    <property type="entry name" value="CO_DH_flav_C_dom_sf"/>
</dbReference>
<protein>
    <submittedName>
        <fullName evidence="2">CO or xanthine dehydrogenase, FAD-binding subunit</fullName>
    </submittedName>
</protein>
<dbReference type="InterPro" id="IPR016166">
    <property type="entry name" value="FAD-bd_PCMH"/>
</dbReference>
<sequence length="262" mass="29120">MFELKKYVSVQSLEQGHDLLMQDKNNVILGGLLWMKMGKKTYHTGIDLSGLGLNKIVENDESIDIGCMTSLRQAETSPLLHKWFGSLFSNALGHIVGIQFRNCATIGGSVYSRFGFSDVLTALMIPDTHIHLYHGGIVPLSEFLLMPRKKDILVKVCIKKQAWETCYQSQRLSATDFPILCVAAGRCNEQWRLSLGARPDKARQAQISAGLLSRHPDDAQINSACDAVVKELSFGNDLRGSKAYREILAKILVKRGVQAICR</sequence>
<gene>
    <name evidence="2" type="ORF">SAMN04487931_105366</name>
</gene>
<proteinExistence type="predicted"/>